<proteinExistence type="predicted"/>
<dbReference type="Proteomes" id="UP001565220">
    <property type="component" value="Unassembled WGS sequence"/>
</dbReference>
<organism evidence="1 2">
    <name type="scientific">Clostridium lapidicellarium</name>
    <dbReference type="NCBI Taxonomy" id="3240931"/>
    <lineage>
        <taxon>Bacteria</taxon>
        <taxon>Bacillati</taxon>
        <taxon>Bacillota</taxon>
        <taxon>Clostridia</taxon>
        <taxon>Eubacteriales</taxon>
        <taxon>Clostridiaceae</taxon>
        <taxon>Clostridium</taxon>
    </lineage>
</organism>
<sequence length="76" mass="8637">MKLLESIILVRYTKPASVQRYVISVHHTTFGAIRLNCPFRMFSSLLLKSESFVIIGYSLLSLLSTGWQAVQPRIIP</sequence>
<reference evidence="1 2" key="1">
    <citation type="submission" date="2024-08" db="EMBL/GenBank/DDBJ databases">
        <title>Clostridium lapicellarii sp. nov., and Clostridium renhuaiense sp. nov., two species isolated from the mud in a fermentation cellar used for producing sauce-flavour Chinese liquors.</title>
        <authorList>
            <person name="Yang F."/>
            <person name="Wang H."/>
            <person name="Chen L.Q."/>
            <person name="Zhou N."/>
            <person name="Lu J.J."/>
            <person name="Pu X.X."/>
            <person name="Wan B."/>
            <person name="Wang L."/>
            <person name="Liu S.J."/>
        </authorList>
    </citation>
    <scope>NUCLEOTIDE SEQUENCE [LARGE SCALE GENOMIC DNA]</scope>
    <source>
        <strain evidence="1 2">MT-113</strain>
    </source>
</reference>
<accession>A0ABV4DXK1</accession>
<comment type="caution">
    <text evidence="1">The sequence shown here is derived from an EMBL/GenBank/DDBJ whole genome shotgun (WGS) entry which is preliminary data.</text>
</comment>
<evidence type="ECO:0000313" key="2">
    <source>
        <dbReference type="Proteomes" id="UP001565220"/>
    </source>
</evidence>
<keyword evidence="2" id="KW-1185">Reference proteome</keyword>
<gene>
    <name evidence="1" type="ORF">AB8S09_08955</name>
</gene>
<protein>
    <submittedName>
        <fullName evidence="1">Uncharacterized protein</fullName>
    </submittedName>
</protein>
<dbReference type="EMBL" id="JBGFFE010000011">
    <property type="protein sequence ID" value="MEY8763767.1"/>
    <property type="molecule type" value="Genomic_DNA"/>
</dbReference>
<evidence type="ECO:0000313" key="1">
    <source>
        <dbReference type="EMBL" id="MEY8763767.1"/>
    </source>
</evidence>
<name>A0ABV4DXK1_9CLOT</name>